<feature type="region of interest" description="Disordered" evidence="1">
    <location>
        <begin position="833"/>
        <end position="872"/>
    </location>
</feature>
<feature type="transmembrane region" description="Helical" evidence="2">
    <location>
        <begin position="684"/>
        <end position="707"/>
    </location>
</feature>
<feature type="compositionally biased region" description="Polar residues" evidence="1">
    <location>
        <begin position="925"/>
        <end position="937"/>
    </location>
</feature>
<feature type="region of interest" description="Disordered" evidence="1">
    <location>
        <begin position="447"/>
        <end position="466"/>
    </location>
</feature>
<feature type="transmembrane region" description="Helical" evidence="2">
    <location>
        <begin position="779"/>
        <end position="800"/>
    </location>
</feature>
<dbReference type="Proteomes" id="UP001213000">
    <property type="component" value="Unassembled WGS sequence"/>
</dbReference>
<evidence type="ECO:0000313" key="4">
    <source>
        <dbReference type="Proteomes" id="UP001213000"/>
    </source>
</evidence>
<keyword evidence="4" id="KW-1185">Reference proteome</keyword>
<reference evidence="3" key="1">
    <citation type="submission" date="2022-07" db="EMBL/GenBank/DDBJ databases">
        <title>Genome Sequence of Leucocoprinus birnbaumii.</title>
        <authorList>
            <person name="Buettner E."/>
        </authorList>
    </citation>
    <scope>NUCLEOTIDE SEQUENCE</scope>
    <source>
        <strain evidence="3">VT141</strain>
    </source>
</reference>
<keyword evidence="2" id="KW-0472">Membrane</keyword>
<proteinExistence type="predicted"/>
<evidence type="ECO:0000256" key="1">
    <source>
        <dbReference type="SAM" id="MobiDB-lite"/>
    </source>
</evidence>
<feature type="compositionally biased region" description="Pro residues" evidence="1">
    <location>
        <begin position="148"/>
        <end position="161"/>
    </location>
</feature>
<feature type="region of interest" description="Disordered" evidence="1">
    <location>
        <begin position="238"/>
        <end position="299"/>
    </location>
</feature>
<feature type="region of interest" description="Disordered" evidence="1">
    <location>
        <begin position="910"/>
        <end position="937"/>
    </location>
</feature>
<gene>
    <name evidence="3" type="ORF">NP233_g8292</name>
</gene>
<feature type="region of interest" description="Disordered" evidence="1">
    <location>
        <begin position="118"/>
        <end position="171"/>
    </location>
</feature>
<feature type="compositionally biased region" description="Low complexity" evidence="1">
    <location>
        <begin position="450"/>
        <end position="466"/>
    </location>
</feature>
<protein>
    <submittedName>
        <fullName evidence="3">Uncharacterized protein</fullName>
    </submittedName>
</protein>
<sequence length="937" mass="103708">MPGYLSNDPFTPSIAQSIRNQRSSSNVGGMDDVGLPQFTRQELYQNQIRNQQGADTRRLVLPSWPPYHAALDHDTHHTHWSPPNTLPPSNYQPAQVISPANVYDESHRLWPGKKSGLRWSKVLPPRLDDSESPEERSAPQLPNDISIPPLPYLPMPRPPMDMPTRHSAPSGSADLVDGPFTPGAPLTPNMDEFDLENTHHPRGKMLERLPSAIYTNPNRAGDSSDDGDSSVPAARLNSIAGTEHSIRSHSSYEITVEPPSNPGSPSAQPHWEEFNSTSPSMGPYQGSTNLTPRSHTWEPPEVFASQPYTDASPVGLLPPKNSIIFEGMPPVSGSSAIDTNTSTSGVLSATTPIFKSPYRPLPQPPLPAPDLKAEPGVEASTPETLTADLSSASTYRAHDSVSAALSRIEPLGASHWRGSGRTPKRLPQESFPMISGSPIFQPIHSRRRIPTASSTPSSTSLSLEPAEPMVVPDQPVLQTPPLSEAKHLNHIRSSPPLRSATSPDFSGSHTPPSYSVPYLFTPLRKSWVIPRADRDTTCAGEGEDPIPALTAQDYVITFVTATLPRQIYLHFLLRLPSLYFSRVDRIFKATNLTMEEIKEMALQATAEESKNIQYDMLQGGHQLVPEPTKLSPAYQSLKSGWEHFIDNLMREWKTLNIVSVLLLSAIMTMFQIQGAAQDLLTRYMAFWSLLCALMSVLYGCLFIIRFGTMRKASKAAEWALEAQRSQTVIWNVWVMLAMPIVWLAWSILTFIACIMSFMWRVQANPPSDFVFSATTTTEFAFRVFICGVLGIGVVYGALIMNTFRRYGAQMDEAWQRRVESYLGHIYNIPQLSDPLPPPRYPHTSRSAAYQGSSRAQYRSSSESDSDSGHTPELTAAIGARDVRFDAPEPIMVPPPAEYQLKHWYGGTELQEITTQAKSPDRFSKQWATPSPNSRSVH</sequence>
<feature type="region of interest" description="Disordered" evidence="1">
    <location>
        <begin position="214"/>
        <end position="233"/>
    </location>
</feature>
<evidence type="ECO:0000313" key="3">
    <source>
        <dbReference type="EMBL" id="KAJ3564440.1"/>
    </source>
</evidence>
<comment type="caution">
    <text evidence="3">The sequence shown here is derived from an EMBL/GenBank/DDBJ whole genome shotgun (WGS) entry which is preliminary data.</text>
</comment>
<dbReference type="EMBL" id="JANIEX010000662">
    <property type="protein sequence ID" value="KAJ3564440.1"/>
    <property type="molecule type" value="Genomic_DNA"/>
</dbReference>
<keyword evidence="2" id="KW-0812">Transmembrane</keyword>
<feature type="compositionally biased region" description="Low complexity" evidence="1">
    <location>
        <begin position="849"/>
        <end position="862"/>
    </location>
</feature>
<feature type="compositionally biased region" description="Basic and acidic residues" evidence="1">
    <location>
        <begin position="126"/>
        <end position="137"/>
    </location>
</feature>
<evidence type="ECO:0000256" key="2">
    <source>
        <dbReference type="SAM" id="Phobius"/>
    </source>
</evidence>
<feature type="compositionally biased region" description="Pro residues" evidence="1">
    <location>
        <begin position="359"/>
        <end position="368"/>
    </location>
</feature>
<accession>A0AAD5YNA4</accession>
<dbReference type="AlphaFoldDB" id="A0AAD5YNA4"/>
<organism evidence="3 4">
    <name type="scientific">Leucocoprinus birnbaumii</name>
    <dbReference type="NCBI Taxonomy" id="56174"/>
    <lineage>
        <taxon>Eukaryota</taxon>
        <taxon>Fungi</taxon>
        <taxon>Dikarya</taxon>
        <taxon>Basidiomycota</taxon>
        <taxon>Agaricomycotina</taxon>
        <taxon>Agaricomycetes</taxon>
        <taxon>Agaricomycetidae</taxon>
        <taxon>Agaricales</taxon>
        <taxon>Agaricineae</taxon>
        <taxon>Agaricaceae</taxon>
        <taxon>Leucocoprinus</taxon>
    </lineage>
</organism>
<keyword evidence="2" id="KW-1133">Transmembrane helix</keyword>
<feature type="region of interest" description="Disordered" evidence="1">
    <location>
        <begin position="413"/>
        <end position="439"/>
    </location>
</feature>
<name>A0AAD5YNA4_9AGAR</name>
<feature type="compositionally biased region" description="Polar residues" evidence="1">
    <location>
        <begin position="274"/>
        <end position="294"/>
    </location>
</feature>
<feature type="transmembrane region" description="Helical" evidence="2">
    <location>
        <begin position="728"/>
        <end position="759"/>
    </location>
</feature>
<feature type="region of interest" description="Disordered" evidence="1">
    <location>
        <begin position="356"/>
        <end position="376"/>
    </location>
</feature>